<name>A0A5B8T0G4_LEUPS</name>
<evidence type="ECO:0000256" key="1">
    <source>
        <dbReference type="SAM" id="Phobius"/>
    </source>
</evidence>
<keyword evidence="6" id="KW-1185">Reference proteome</keyword>
<dbReference type="GO" id="GO:0009636">
    <property type="term" value="P:response to toxic substance"/>
    <property type="evidence" value="ECO:0007669"/>
    <property type="project" value="TreeGrafter"/>
</dbReference>
<dbReference type="Pfam" id="PF13630">
    <property type="entry name" value="SdpI"/>
    <property type="match status" value="1"/>
</dbReference>
<keyword evidence="1" id="KW-0472">Membrane</keyword>
<feature type="domain" description="DUF1648" evidence="2">
    <location>
        <begin position="11"/>
        <end position="59"/>
    </location>
</feature>
<dbReference type="AlphaFoldDB" id="A0A5B8T0G4"/>
<feature type="transmembrane region" description="Helical" evidence="1">
    <location>
        <begin position="7"/>
        <end position="27"/>
    </location>
</feature>
<keyword evidence="1" id="KW-1133">Transmembrane helix</keyword>
<evidence type="ECO:0000259" key="2">
    <source>
        <dbReference type="Pfam" id="PF07853"/>
    </source>
</evidence>
<sequence>MKNSKILLPNLISLLPIVYGGLLWQYLPQQLPIHFGINGQPDQYAPKLIAVIGLPVLIIVVNYVIIRSMKHKGSDNQKVFTVIIWSLPLLLNVVQIVTFMYALNYHINIGSVILPVIGLLFIVLGNYLPKTTPNYMVGIRLPETLHNSENWQKTNRIGGFVMVFAGCILIITGIIGNTIAVIGFILSMVLIIVVPTIYAIWLGHHQ</sequence>
<reference evidence="3 6" key="2">
    <citation type="submission" date="2023-02" db="EMBL/GenBank/DDBJ databases">
        <title>Antimicrobial susceptibility testing and tentative epidemiological cut-off values for Lactobacillaceae family species intended for ingestion.</title>
        <authorList>
            <person name="Noehr-Meldgaard K."/>
            <person name="Struve C."/>
            <person name="Ingmer H."/>
            <person name="Koza A."/>
            <person name="Al-Nakeeb K."/>
            <person name="Agersoe Y."/>
        </authorList>
    </citation>
    <scope>NUCLEOTIDE SEQUENCE [LARGE SCALE GENOMIC DNA]</scope>
    <source>
        <strain evidence="3 6">DSM 20193</strain>
    </source>
</reference>
<dbReference type="GeneID" id="64344477"/>
<organism evidence="4 5">
    <name type="scientific">Leuconostoc pseudomesenteroides</name>
    <dbReference type="NCBI Taxonomy" id="33968"/>
    <lineage>
        <taxon>Bacteria</taxon>
        <taxon>Bacillati</taxon>
        <taxon>Bacillota</taxon>
        <taxon>Bacilli</taxon>
        <taxon>Lactobacillales</taxon>
        <taxon>Lactobacillaceae</taxon>
        <taxon>Leuconostoc</taxon>
    </lineage>
</organism>
<dbReference type="Proteomes" id="UP001529201">
    <property type="component" value="Unassembled WGS sequence"/>
</dbReference>
<feature type="transmembrane region" description="Helical" evidence="1">
    <location>
        <begin position="109"/>
        <end position="128"/>
    </location>
</feature>
<dbReference type="InterPro" id="IPR025962">
    <property type="entry name" value="SdpI/YhfL"/>
</dbReference>
<dbReference type="EMBL" id="JARGDN010000002">
    <property type="protein sequence ID" value="MDG9732956.1"/>
    <property type="molecule type" value="Genomic_DNA"/>
</dbReference>
<dbReference type="Pfam" id="PF07853">
    <property type="entry name" value="DUF1648"/>
    <property type="match status" value="1"/>
</dbReference>
<proteinExistence type="predicted"/>
<keyword evidence="1" id="KW-0812">Transmembrane</keyword>
<dbReference type="RefSeq" id="WP_010277542.1">
    <property type="nucleotide sequence ID" value="NZ_CP042383.1"/>
</dbReference>
<feature type="transmembrane region" description="Helical" evidence="1">
    <location>
        <begin position="78"/>
        <end position="103"/>
    </location>
</feature>
<protein>
    <submittedName>
        <fullName evidence="4">DUF1648 domain-containing protein</fullName>
    </submittedName>
    <submittedName>
        <fullName evidence="3">SdpI family protein</fullName>
    </submittedName>
</protein>
<dbReference type="Proteomes" id="UP000321296">
    <property type="component" value="Chromosome"/>
</dbReference>
<feature type="transmembrane region" description="Helical" evidence="1">
    <location>
        <begin position="181"/>
        <end position="201"/>
    </location>
</feature>
<dbReference type="InterPro" id="IPR012867">
    <property type="entry name" value="DUF1648"/>
</dbReference>
<gene>
    <name evidence="4" type="ORF">FGL85_06320</name>
    <name evidence="3" type="ORF">P1N92_02340</name>
</gene>
<dbReference type="PANTHER" id="PTHR37810:SF5">
    <property type="entry name" value="IMMUNITY PROTEIN SDPI"/>
    <property type="match status" value="1"/>
</dbReference>
<evidence type="ECO:0000313" key="4">
    <source>
        <dbReference type="EMBL" id="QEA42141.1"/>
    </source>
</evidence>
<evidence type="ECO:0000313" key="3">
    <source>
        <dbReference type="EMBL" id="MDG9732956.1"/>
    </source>
</evidence>
<dbReference type="KEGG" id="lpse:FGL85_06320"/>
<accession>A0A5B8T0G4</accession>
<evidence type="ECO:0000313" key="6">
    <source>
        <dbReference type="Proteomes" id="UP001529201"/>
    </source>
</evidence>
<dbReference type="InterPro" id="IPR026272">
    <property type="entry name" value="SdpI"/>
</dbReference>
<dbReference type="PANTHER" id="PTHR37810">
    <property type="entry name" value="IMMUNITY PROTEIN SDPI"/>
    <property type="match status" value="1"/>
</dbReference>
<dbReference type="EMBL" id="CP042383">
    <property type="protein sequence ID" value="QEA42141.1"/>
    <property type="molecule type" value="Genomic_DNA"/>
</dbReference>
<reference evidence="4 5" key="1">
    <citation type="submission" date="2019-06" db="EMBL/GenBank/DDBJ databases">
        <title>Genome analyses of bacteria isolated from kimchi.</title>
        <authorList>
            <person name="Lee S."/>
            <person name="Ahn S."/>
            <person name="Roh S."/>
        </authorList>
    </citation>
    <scope>NUCLEOTIDE SEQUENCE [LARGE SCALE GENOMIC DNA]</scope>
    <source>
        <strain evidence="4 5">CBA3630</strain>
    </source>
</reference>
<feature type="transmembrane region" description="Helical" evidence="1">
    <location>
        <begin position="157"/>
        <end position="175"/>
    </location>
</feature>
<evidence type="ECO:0000313" key="5">
    <source>
        <dbReference type="Proteomes" id="UP000321296"/>
    </source>
</evidence>
<feature type="transmembrane region" description="Helical" evidence="1">
    <location>
        <begin position="47"/>
        <end position="66"/>
    </location>
</feature>
<dbReference type="PIRSF" id="PIRSF038959">
    <property type="entry name" value="SdpI"/>
    <property type="match status" value="1"/>
</dbReference>